<dbReference type="Gene3D" id="1.10.10.10">
    <property type="entry name" value="Winged helix-like DNA-binding domain superfamily/Winged helix DNA-binding domain"/>
    <property type="match status" value="1"/>
</dbReference>
<name>A0ABR8WUG9_9MICO</name>
<accession>A0ABR8WUG9</accession>
<evidence type="ECO:0000259" key="1">
    <source>
        <dbReference type="Pfam" id="PF21906"/>
    </source>
</evidence>
<sequence length="298" mass="32743">MSAGQSYLVSGNLVAVITAVRDGVPFVLTTGGGTTLPAGPLQRSHRSMQEGMRAWVLRQTGCALGYIEQLYTFADRNRGSGPALEVSYLGLTTMEPGAEAWRSWYEFFPWEDRRDGTEVVDEIIAPALTRWAAEATDEDAGREGRRVRCEAAFGLAGRPWHPDMALARYELLYEAGLVPEAGAEDRVPGRAMTPHHRRILASGIARLRSKIQYQPVIFELLPETFTLTGLQTAVEAIAGQELHTQNFRRLVAQQQLVEDSGQVASSTGGRPAKLVRFRRSVLDERAAAGTKLPIPRAK</sequence>
<gene>
    <name evidence="2" type="ORF">H9634_07665</name>
</gene>
<dbReference type="InterPro" id="IPR011213">
    <property type="entry name" value="NMN_biosyn"/>
</dbReference>
<evidence type="ECO:0000313" key="3">
    <source>
        <dbReference type="Proteomes" id="UP000651517"/>
    </source>
</evidence>
<dbReference type="InterPro" id="IPR036390">
    <property type="entry name" value="WH_DNA-bd_sf"/>
</dbReference>
<dbReference type="Pfam" id="PF21906">
    <property type="entry name" value="WHD_NrtR"/>
    <property type="match status" value="1"/>
</dbReference>
<organism evidence="2 3">
    <name type="scientific">Brevibacterium gallinarum</name>
    <dbReference type="NCBI Taxonomy" id="2762220"/>
    <lineage>
        <taxon>Bacteria</taxon>
        <taxon>Bacillati</taxon>
        <taxon>Actinomycetota</taxon>
        <taxon>Actinomycetes</taxon>
        <taxon>Micrococcales</taxon>
        <taxon>Brevibacteriaceae</taxon>
        <taxon>Brevibacterium</taxon>
    </lineage>
</organism>
<dbReference type="InterPro" id="IPR036388">
    <property type="entry name" value="WH-like_DNA-bd_sf"/>
</dbReference>
<dbReference type="SUPFAM" id="SSF46785">
    <property type="entry name" value="Winged helix' DNA-binding domain"/>
    <property type="match status" value="1"/>
</dbReference>
<reference evidence="2 3" key="1">
    <citation type="submission" date="2020-08" db="EMBL/GenBank/DDBJ databases">
        <title>A Genomic Blueprint of the Chicken Gut Microbiome.</title>
        <authorList>
            <person name="Gilroy R."/>
            <person name="Ravi A."/>
            <person name="Getino M."/>
            <person name="Pursley I."/>
            <person name="Horton D.L."/>
            <person name="Alikhan N.-F."/>
            <person name="Baker D."/>
            <person name="Gharbi K."/>
            <person name="Hall N."/>
            <person name="Watson M."/>
            <person name="Adriaenssens E.M."/>
            <person name="Foster-Nyarko E."/>
            <person name="Jarju S."/>
            <person name="Secka A."/>
            <person name="Antonio M."/>
            <person name="Oren A."/>
            <person name="Chaudhuri R."/>
            <person name="La Ragione R.M."/>
            <person name="Hildebrand F."/>
            <person name="Pallen M.J."/>
        </authorList>
    </citation>
    <scope>NUCLEOTIDE SEQUENCE [LARGE SCALE GENOMIC DNA]</scope>
    <source>
        <strain evidence="2 3">Re57</strain>
    </source>
</reference>
<keyword evidence="3" id="KW-1185">Reference proteome</keyword>
<dbReference type="InterPro" id="IPR054105">
    <property type="entry name" value="WHD_NrtR"/>
</dbReference>
<dbReference type="PIRSF" id="PIRSF019423">
    <property type="entry name" value="NMN_biosyn"/>
    <property type="match status" value="1"/>
</dbReference>
<feature type="domain" description="NrtR DNA-binding winged helix" evidence="1">
    <location>
        <begin position="217"/>
        <end position="277"/>
    </location>
</feature>
<protein>
    <recommendedName>
        <fullName evidence="1">NrtR DNA-binding winged helix domain-containing protein</fullName>
    </recommendedName>
</protein>
<comment type="caution">
    <text evidence="2">The sequence shown here is derived from an EMBL/GenBank/DDBJ whole genome shotgun (WGS) entry which is preliminary data.</text>
</comment>
<proteinExistence type="predicted"/>
<evidence type="ECO:0000313" key="2">
    <source>
        <dbReference type="EMBL" id="MBD8020655.1"/>
    </source>
</evidence>
<dbReference type="RefSeq" id="WP_191726113.1">
    <property type="nucleotide sequence ID" value="NZ_JACSPY010000006.1"/>
</dbReference>
<dbReference type="InterPro" id="IPR015797">
    <property type="entry name" value="NUDIX_hydrolase-like_dom_sf"/>
</dbReference>
<dbReference type="Proteomes" id="UP000651517">
    <property type="component" value="Unassembled WGS sequence"/>
</dbReference>
<dbReference type="SUPFAM" id="SSF55811">
    <property type="entry name" value="Nudix"/>
    <property type="match status" value="1"/>
</dbReference>
<dbReference type="EMBL" id="JACSPY010000006">
    <property type="protein sequence ID" value="MBD8020655.1"/>
    <property type="molecule type" value="Genomic_DNA"/>
</dbReference>